<reference evidence="7 8" key="1">
    <citation type="submission" date="2020-03" db="EMBL/GenBank/DDBJ databases">
        <authorList>
            <person name="Kim M.K."/>
        </authorList>
    </citation>
    <scope>NUCLEOTIDE SEQUENCE [LARGE SCALE GENOMIC DNA]</scope>
    <source>
        <strain evidence="7 8">BT328</strain>
    </source>
</reference>
<dbReference type="EMBL" id="CP050063">
    <property type="protein sequence ID" value="QIP13685.1"/>
    <property type="molecule type" value="Genomic_DNA"/>
</dbReference>
<evidence type="ECO:0000259" key="6">
    <source>
        <dbReference type="Pfam" id="PF08281"/>
    </source>
</evidence>
<evidence type="ECO:0000313" key="7">
    <source>
        <dbReference type="EMBL" id="QIP13685.1"/>
    </source>
</evidence>
<evidence type="ECO:0000256" key="3">
    <source>
        <dbReference type="ARBA" id="ARBA00023082"/>
    </source>
</evidence>
<dbReference type="PANTHER" id="PTHR43133:SF46">
    <property type="entry name" value="RNA POLYMERASE SIGMA-70 FACTOR ECF SUBFAMILY"/>
    <property type="match status" value="1"/>
</dbReference>
<dbReference type="GO" id="GO:0016987">
    <property type="term" value="F:sigma factor activity"/>
    <property type="evidence" value="ECO:0007669"/>
    <property type="project" value="UniProtKB-KW"/>
</dbReference>
<accession>A0A6G9AN30</accession>
<evidence type="ECO:0000313" key="8">
    <source>
        <dbReference type="Proteomes" id="UP000501802"/>
    </source>
</evidence>
<dbReference type="InterPro" id="IPR007627">
    <property type="entry name" value="RNA_pol_sigma70_r2"/>
</dbReference>
<sequence>MQSLSDNELWASFRKGDRTVFTSIYNRTIKDLLRYGYRVSSNQQLVKDSIHDVFLHLWLHRETLSDTDNIRFYLYRSLRNRIVHNSREASPVAGPDVEQILDKVFSDLPLEHTIIEQEGFEGQINALRKAINRLSKRQQEVIQLRYFHDFSLDEIASVMQISNQSVRNLIYRSISQLKEFVEFAGWLLLLIFNHINKI</sequence>
<dbReference type="CDD" id="cd06171">
    <property type="entry name" value="Sigma70_r4"/>
    <property type="match status" value="1"/>
</dbReference>
<dbReference type="InterPro" id="IPR013325">
    <property type="entry name" value="RNA_pol_sigma_r2"/>
</dbReference>
<dbReference type="GO" id="GO:0003677">
    <property type="term" value="F:DNA binding"/>
    <property type="evidence" value="ECO:0007669"/>
    <property type="project" value="InterPro"/>
</dbReference>
<keyword evidence="3" id="KW-0731">Sigma factor</keyword>
<dbReference type="Pfam" id="PF04542">
    <property type="entry name" value="Sigma70_r2"/>
    <property type="match status" value="1"/>
</dbReference>
<gene>
    <name evidence="7" type="ORF">G8759_14175</name>
</gene>
<evidence type="ECO:0000256" key="1">
    <source>
        <dbReference type="ARBA" id="ARBA00010641"/>
    </source>
</evidence>
<dbReference type="InterPro" id="IPR036388">
    <property type="entry name" value="WH-like_DNA-bd_sf"/>
</dbReference>
<dbReference type="Gene3D" id="1.10.1740.10">
    <property type="match status" value="1"/>
</dbReference>
<dbReference type="Proteomes" id="UP000501802">
    <property type="component" value="Chromosome"/>
</dbReference>
<keyword evidence="2" id="KW-0805">Transcription regulation</keyword>
<dbReference type="RefSeq" id="WP_167208994.1">
    <property type="nucleotide sequence ID" value="NZ_CP050063.1"/>
</dbReference>
<dbReference type="AlphaFoldDB" id="A0A6G9AN30"/>
<keyword evidence="4" id="KW-0804">Transcription</keyword>
<dbReference type="InterPro" id="IPR014284">
    <property type="entry name" value="RNA_pol_sigma-70_dom"/>
</dbReference>
<dbReference type="GO" id="GO:0006352">
    <property type="term" value="P:DNA-templated transcription initiation"/>
    <property type="evidence" value="ECO:0007669"/>
    <property type="project" value="InterPro"/>
</dbReference>
<organism evidence="7 8">
    <name type="scientific">Spirosoma aureum</name>
    <dbReference type="NCBI Taxonomy" id="2692134"/>
    <lineage>
        <taxon>Bacteria</taxon>
        <taxon>Pseudomonadati</taxon>
        <taxon>Bacteroidota</taxon>
        <taxon>Cytophagia</taxon>
        <taxon>Cytophagales</taxon>
        <taxon>Cytophagaceae</taxon>
        <taxon>Spirosoma</taxon>
    </lineage>
</organism>
<dbReference type="KEGG" id="spib:G8759_14175"/>
<evidence type="ECO:0000256" key="4">
    <source>
        <dbReference type="ARBA" id="ARBA00023163"/>
    </source>
</evidence>
<name>A0A6G9AN30_9BACT</name>
<dbReference type="InterPro" id="IPR013249">
    <property type="entry name" value="RNA_pol_sigma70_r4_t2"/>
</dbReference>
<comment type="similarity">
    <text evidence="1">Belongs to the sigma-70 factor family. ECF subfamily.</text>
</comment>
<dbReference type="Pfam" id="PF08281">
    <property type="entry name" value="Sigma70_r4_2"/>
    <property type="match status" value="1"/>
</dbReference>
<feature type="domain" description="RNA polymerase sigma factor 70 region 4 type 2" evidence="6">
    <location>
        <begin position="125"/>
        <end position="176"/>
    </location>
</feature>
<dbReference type="NCBIfam" id="TIGR02937">
    <property type="entry name" value="sigma70-ECF"/>
    <property type="match status" value="1"/>
</dbReference>
<dbReference type="SUPFAM" id="SSF88946">
    <property type="entry name" value="Sigma2 domain of RNA polymerase sigma factors"/>
    <property type="match status" value="1"/>
</dbReference>
<evidence type="ECO:0000256" key="2">
    <source>
        <dbReference type="ARBA" id="ARBA00023015"/>
    </source>
</evidence>
<evidence type="ECO:0000259" key="5">
    <source>
        <dbReference type="Pfam" id="PF04542"/>
    </source>
</evidence>
<proteinExistence type="inferred from homology"/>
<dbReference type="Gene3D" id="1.10.10.10">
    <property type="entry name" value="Winged helix-like DNA-binding domain superfamily/Winged helix DNA-binding domain"/>
    <property type="match status" value="1"/>
</dbReference>
<dbReference type="PANTHER" id="PTHR43133">
    <property type="entry name" value="RNA POLYMERASE ECF-TYPE SIGMA FACTO"/>
    <property type="match status" value="1"/>
</dbReference>
<protein>
    <submittedName>
        <fullName evidence="7">Sigma-70 family RNA polymerase sigma factor</fullName>
    </submittedName>
</protein>
<feature type="domain" description="RNA polymerase sigma-70 region 2" evidence="5">
    <location>
        <begin position="25"/>
        <end position="88"/>
    </location>
</feature>
<keyword evidence="8" id="KW-1185">Reference proteome</keyword>
<dbReference type="SUPFAM" id="SSF88659">
    <property type="entry name" value="Sigma3 and sigma4 domains of RNA polymerase sigma factors"/>
    <property type="match status" value="1"/>
</dbReference>
<dbReference type="InterPro" id="IPR039425">
    <property type="entry name" value="RNA_pol_sigma-70-like"/>
</dbReference>
<dbReference type="InterPro" id="IPR013324">
    <property type="entry name" value="RNA_pol_sigma_r3/r4-like"/>
</dbReference>